<name>A0A840BE61_9RHOO</name>
<keyword evidence="1" id="KW-1133">Transmembrane helix</keyword>
<dbReference type="Proteomes" id="UP000561045">
    <property type="component" value="Unassembled WGS sequence"/>
</dbReference>
<keyword evidence="1" id="KW-0812">Transmembrane</keyword>
<reference evidence="2 3" key="1">
    <citation type="submission" date="2020-08" db="EMBL/GenBank/DDBJ databases">
        <title>Genomic Encyclopedia of Type Strains, Phase IV (KMG-IV): sequencing the most valuable type-strain genomes for metagenomic binning, comparative biology and taxonomic classification.</title>
        <authorList>
            <person name="Goeker M."/>
        </authorList>
    </citation>
    <scope>NUCLEOTIDE SEQUENCE [LARGE SCALE GENOMIC DNA]</scope>
    <source>
        <strain evidence="2 3">DSM 106739</strain>
    </source>
</reference>
<dbReference type="RefSeq" id="WP_183631890.1">
    <property type="nucleotide sequence ID" value="NZ_BAABLE010000011.1"/>
</dbReference>
<dbReference type="EMBL" id="JACIET010000001">
    <property type="protein sequence ID" value="MBB4011385.1"/>
    <property type="molecule type" value="Genomic_DNA"/>
</dbReference>
<protein>
    <submittedName>
        <fullName evidence="2">Pimeloyl-ACP methyl ester carboxylesterase</fullName>
    </submittedName>
</protein>
<keyword evidence="1" id="KW-0472">Membrane</keyword>
<accession>A0A840BE61</accession>
<keyword evidence="3" id="KW-1185">Reference proteome</keyword>
<proteinExistence type="predicted"/>
<sequence length="270" mass="29028">MTTRHSHTGAPHTLHSLIEPRALLEIAALPAGLPLLASAERGDGHPVLLLPGFLGDEGSMIALKIFLRNRGYDVHTWGLGRNLGFQTRQANALQQKIRFMHFKSGRKVSLVGWSLGGLFALYGATAAPECVRSIVTLGSPVTMGAEGSQSPPLVKAIYRLIAHPLGPNGHLAQPKAKDLRQAKTLPIPMSCLYSLSDGVIPPQEATIDGNPEIHENIRVPGSHLGLGFNAVVMNIVADRLSQPEGDWKPFKPTGLGGRLYRLLTHDALPI</sequence>
<dbReference type="Gene3D" id="3.40.50.1820">
    <property type="entry name" value="alpha/beta hydrolase"/>
    <property type="match status" value="1"/>
</dbReference>
<dbReference type="SUPFAM" id="SSF53474">
    <property type="entry name" value="alpha/beta-Hydrolases"/>
    <property type="match status" value="1"/>
</dbReference>
<feature type="transmembrane region" description="Helical" evidence="1">
    <location>
        <begin position="108"/>
        <end position="127"/>
    </location>
</feature>
<evidence type="ECO:0000313" key="2">
    <source>
        <dbReference type="EMBL" id="MBB4011385.1"/>
    </source>
</evidence>
<dbReference type="AlphaFoldDB" id="A0A840BE61"/>
<organism evidence="2 3">
    <name type="scientific">Niveibacterium umoris</name>
    <dbReference type="NCBI Taxonomy" id="1193620"/>
    <lineage>
        <taxon>Bacteria</taxon>
        <taxon>Pseudomonadati</taxon>
        <taxon>Pseudomonadota</taxon>
        <taxon>Betaproteobacteria</taxon>
        <taxon>Rhodocyclales</taxon>
        <taxon>Rhodocyclaceae</taxon>
        <taxon>Niveibacterium</taxon>
    </lineage>
</organism>
<evidence type="ECO:0000313" key="3">
    <source>
        <dbReference type="Proteomes" id="UP000561045"/>
    </source>
</evidence>
<gene>
    <name evidence="2" type="ORF">GGR36_000693</name>
</gene>
<dbReference type="InterPro" id="IPR029058">
    <property type="entry name" value="AB_hydrolase_fold"/>
</dbReference>
<evidence type="ECO:0000256" key="1">
    <source>
        <dbReference type="SAM" id="Phobius"/>
    </source>
</evidence>
<comment type="caution">
    <text evidence="2">The sequence shown here is derived from an EMBL/GenBank/DDBJ whole genome shotgun (WGS) entry which is preliminary data.</text>
</comment>